<dbReference type="SUPFAM" id="SSF56994">
    <property type="entry name" value="Insulin-like"/>
    <property type="match status" value="1"/>
</dbReference>
<feature type="domain" description="Insulin-like" evidence="18">
    <location>
        <begin position="815"/>
        <end position="924"/>
    </location>
</feature>
<dbReference type="InterPro" id="IPR001680">
    <property type="entry name" value="WD40_rpt"/>
</dbReference>
<evidence type="ECO:0000256" key="10">
    <source>
        <dbReference type="ARBA" id="ARBA00023212"/>
    </source>
</evidence>
<evidence type="ECO:0000256" key="1">
    <source>
        <dbReference type="ARBA" id="ARBA00004611"/>
    </source>
</evidence>
<organism evidence="19 20">
    <name type="scientific">Mesocricetus auratus</name>
    <name type="common">Golden hamster</name>
    <dbReference type="NCBI Taxonomy" id="10036"/>
    <lineage>
        <taxon>Eukaryota</taxon>
        <taxon>Metazoa</taxon>
        <taxon>Chordata</taxon>
        <taxon>Craniata</taxon>
        <taxon>Vertebrata</taxon>
        <taxon>Euteleostomi</taxon>
        <taxon>Mammalia</taxon>
        <taxon>Eutheria</taxon>
        <taxon>Euarchontoglires</taxon>
        <taxon>Glires</taxon>
        <taxon>Rodentia</taxon>
        <taxon>Myomorpha</taxon>
        <taxon>Muroidea</taxon>
        <taxon>Cricetidae</taxon>
        <taxon>Cricetinae</taxon>
        <taxon>Mesocricetus</taxon>
    </lineage>
</organism>
<keyword evidence="11" id="KW-0966">Cell projection</keyword>
<keyword evidence="4" id="KW-0963">Cytoplasm</keyword>
<dbReference type="InterPro" id="IPR036322">
    <property type="entry name" value="WD40_repeat_dom_sf"/>
</dbReference>
<feature type="region of interest" description="Disordered" evidence="17">
    <location>
        <begin position="1"/>
        <end position="42"/>
    </location>
</feature>
<evidence type="ECO:0000256" key="12">
    <source>
        <dbReference type="ARBA" id="ARBA00024190"/>
    </source>
</evidence>
<comment type="similarity">
    <text evidence="3 16">Belongs to the insulin family.</text>
</comment>
<keyword evidence="6 15" id="KW-0853">WD repeat</keyword>
<comment type="subcellular location">
    <subcellularLocation>
        <location evidence="1">Cytoplasm</location>
        <location evidence="1">Cytoskeleton</location>
        <location evidence="1">Flagellum axoneme</location>
    </subcellularLocation>
    <subcellularLocation>
        <location evidence="12">Dynein axonemal particle</location>
    </subcellularLocation>
    <subcellularLocation>
        <location evidence="2 16">Secreted</location>
    </subcellularLocation>
</comment>
<gene>
    <name evidence="20" type="primary">Dnai4</name>
</gene>
<dbReference type="PANTHER" id="PTHR12442:SF12">
    <property type="entry name" value="DYNEIN AXONEMAL INTERMEDIATE CHAIN 4"/>
    <property type="match status" value="1"/>
</dbReference>
<dbReference type="SMART" id="SM00320">
    <property type="entry name" value="WD40"/>
    <property type="match status" value="5"/>
</dbReference>
<feature type="compositionally biased region" description="Polar residues" evidence="17">
    <location>
        <begin position="1"/>
        <end position="10"/>
    </location>
</feature>
<feature type="repeat" description="WD" evidence="15">
    <location>
        <begin position="709"/>
        <end position="736"/>
    </location>
</feature>
<evidence type="ECO:0000256" key="9">
    <source>
        <dbReference type="ARBA" id="ARBA00023069"/>
    </source>
</evidence>
<dbReference type="Pfam" id="PF00400">
    <property type="entry name" value="WD40"/>
    <property type="match status" value="2"/>
</dbReference>
<accession>A0ABM2YDX1</accession>
<evidence type="ECO:0000256" key="8">
    <source>
        <dbReference type="ARBA" id="ARBA00022846"/>
    </source>
</evidence>
<evidence type="ECO:0000313" key="19">
    <source>
        <dbReference type="Proteomes" id="UP000886700"/>
    </source>
</evidence>
<keyword evidence="9" id="KW-0969">Cilium</keyword>
<dbReference type="InterPro" id="IPR022353">
    <property type="entry name" value="Insulin_CS"/>
</dbReference>
<feature type="compositionally biased region" description="Basic and acidic residues" evidence="17">
    <location>
        <begin position="391"/>
        <end position="407"/>
    </location>
</feature>
<dbReference type="InterPro" id="IPR016179">
    <property type="entry name" value="Insulin-like"/>
</dbReference>
<sequence>MYGSPTSTRKQALFAASPSSQTRKSISFNPSKASSGKGGYAGVNQSRLVTSRTMVSVPEIKPAEKLNISSTKTVQVFDVRGIDVTPRPLYHPDPLVGTAKPNKLLTSQEGSLGSDFISSYSLYQNTINPSMLGQFTRSVLGSSTVSKSSVSTTESMTEDLEEPAYKRERLASFTDVRVLRTTPETTITKEDLEKNIEIILTETETLKFFDLPTVMFSVESEEAEKITQKNNNYEILCRNRLGNDLYVERMMQTFNGAPKNKEVQCDKIVMEEKGIMATAWDLYDSFNIPEALLSAKQSLVASRGNLLANDQDPNQQDSETSSLMDIENVILAKVHEDEEDNSEAILKSEKLHQDLFFMERVLMENVFQPKLAAYRQLPVLKENEPGEAEESLEKESHEEADDEVKKEDEEETEMELELEITTEQSTIPANLERLWSFTCDLTKGLNVSSLSWNKANPDLLAVGYGNFGFKEQRKGMACCWSIKNPMWPERIYQSSYGVTSVDFSIGTPNLLAVGYQNGTVAVYNVQSTNNIPVLDSSESPHKHLGPVWQVQWIEQDRGTTGDDKREILVSISADGRIVKWVIRKGLDCHDLMRLRRTTAASNKKGGEKEKKGEALISRQAPGMCFAFHPKDTNIYLVGTEEGLIHKCSCSYNEQYLETYRGHKGPVYKVVWNPFCPDVFLSCSADWGVMIWHQETLKPFLSFYTTTYVVYDVAWSPNSAYIFAAANESRVEIWDLQISTLDPLIVNVANPGIKFTTVLFAKQTDCLLVGDSDGQVAVYELKHMPTASDTGRGPTLALFLFSVLLAVVQVRGRETVKLCGLEYVRTVIYICASSRWRRSLEEARQAQRAEPRNYFQLPDRQETSTETLEHNLPKMDTSGQELVQDPQAPTERLWQLKKDSVVSKRDLQALCCKEGCSMTELSTLC</sequence>
<dbReference type="GeneID" id="101842787"/>
<keyword evidence="7" id="KW-0677">Repeat</keyword>
<feature type="region of interest" description="Disordered" evidence="17">
    <location>
        <begin position="384"/>
        <end position="413"/>
    </location>
</feature>
<keyword evidence="8" id="KW-0282">Flagellum</keyword>
<dbReference type="PROSITE" id="PS50082">
    <property type="entry name" value="WD_REPEATS_2"/>
    <property type="match status" value="2"/>
</dbReference>
<name>A0ABM2YDX1_MESAU</name>
<evidence type="ECO:0000256" key="17">
    <source>
        <dbReference type="SAM" id="MobiDB-lite"/>
    </source>
</evidence>
<evidence type="ECO:0000313" key="20">
    <source>
        <dbReference type="RefSeq" id="XP_040612997.1"/>
    </source>
</evidence>
<dbReference type="InterPro" id="IPR015943">
    <property type="entry name" value="WD40/YVTN_repeat-like_dom_sf"/>
</dbReference>
<dbReference type="RefSeq" id="XP_040612997.1">
    <property type="nucleotide sequence ID" value="XM_040757063.1"/>
</dbReference>
<evidence type="ECO:0000256" key="2">
    <source>
        <dbReference type="ARBA" id="ARBA00004613"/>
    </source>
</evidence>
<evidence type="ECO:0000256" key="14">
    <source>
        <dbReference type="ARBA" id="ARBA00041557"/>
    </source>
</evidence>
<dbReference type="Proteomes" id="UP000886700">
    <property type="component" value="Unplaced"/>
</dbReference>
<dbReference type="Gene3D" id="2.130.10.10">
    <property type="entry name" value="YVTN repeat-like/Quinoprotein amine dehydrogenase"/>
    <property type="match status" value="1"/>
</dbReference>
<evidence type="ECO:0000256" key="5">
    <source>
        <dbReference type="ARBA" id="ARBA00022525"/>
    </source>
</evidence>
<proteinExistence type="inferred from homology"/>
<dbReference type="PANTHER" id="PTHR12442">
    <property type="entry name" value="DYNEIN INTERMEDIATE CHAIN"/>
    <property type="match status" value="1"/>
</dbReference>
<dbReference type="SUPFAM" id="SSF50978">
    <property type="entry name" value="WD40 repeat-like"/>
    <property type="match status" value="1"/>
</dbReference>
<keyword evidence="19" id="KW-1185">Reference proteome</keyword>
<dbReference type="CDD" id="cd04365">
    <property type="entry name" value="IlGF_relaxin_like"/>
    <property type="match status" value="1"/>
</dbReference>
<dbReference type="Pfam" id="PF00049">
    <property type="entry name" value="Insulin"/>
    <property type="match status" value="1"/>
</dbReference>
<feature type="compositionally biased region" description="Polar residues" evidence="17">
    <location>
        <begin position="17"/>
        <end position="30"/>
    </location>
</feature>
<evidence type="ECO:0000256" key="15">
    <source>
        <dbReference type="PROSITE-ProRule" id="PRU00221"/>
    </source>
</evidence>
<evidence type="ECO:0000256" key="4">
    <source>
        <dbReference type="ARBA" id="ARBA00022490"/>
    </source>
</evidence>
<evidence type="ECO:0000256" key="3">
    <source>
        <dbReference type="ARBA" id="ARBA00009034"/>
    </source>
</evidence>
<dbReference type="InterPro" id="IPR050687">
    <property type="entry name" value="Dynein_IC"/>
</dbReference>
<keyword evidence="5 16" id="KW-0964">Secreted</keyword>
<protein>
    <recommendedName>
        <fullName evidence="13">Dynein axonemal intermediate chain 4</fullName>
    </recommendedName>
    <alternativeName>
        <fullName evidence="14">WD repeat-containing protein 78</fullName>
    </alternativeName>
</protein>
<evidence type="ECO:0000256" key="13">
    <source>
        <dbReference type="ARBA" id="ARBA00040002"/>
    </source>
</evidence>
<feature type="repeat" description="WD" evidence="15">
    <location>
        <begin position="659"/>
        <end position="701"/>
    </location>
</feature>
<dbReference type="PROSITE" id="PS00262">
    <property type="entry name" value="INSULIN"/>
    <property type="match status" value="1"/>
</dbReference>
<evidence type="ECO:0000256" key="7">
    <source>
        <dbReference type="ARBA" id="ARBA00022737"/>
    </source>
</evidence>
<dbReference type="SMART" id="SM00078">
    <property type="entry name" value="IlGF"/>
    <property type="match status" value="1"/>
</dbReference>
<evidence type="ECO:0000256" key="16">
    <source>
        <dbReference type="RuleBase" id="RU000406"/>
    </source>
</evidence>
<dbReference type="InterPro" id="IPR036438">
    <property type="entry name" value="Insulin-like_sf"/>
</dbReference>
<keyword evidence="10" id="KW-0206">Cytoskeleton</keyword>
<evidence type="ECO:0000256" key="6">
    <source>
        <dbReference type="ARBA" id="ARBA00022574"/>
    </source>
</evidence>
<reference evidence="20" key="1">
    <citation type="submission" date="2025-08" db="UniProtKB">
        <authorList>
            <consortium name="RefSeq"/>
        </authorList>
    </citation>
    <scope>IDENTIFICATION</scope>
    <source>
        <tissue evidence="20">Liver</tissue>
    </source>
</reference>
<evidence type="ECO:0000259" key="18">
    <source>
        <dbReference type="SMART" id="SM00078"/>
    </source>
</evidence>
<evidence type="ECO:0000256" key="11">
    <source>
        <dbReference type="ARBA" id="ARBA00023273"/>
    </source>
</evidence>